<organism evidence="1 2">
    <name type="scientific">Datura stramonium</name>
    <name type="common">Jimsonweed</name>
    <name type="synonym">Common thornapple</name>
    <dbReference type="NCBI Taxonomy" id="4076"/>
    <lineage>
        <taxon>Eukaryota</taxon>
        <taxon>Viridiplantae</taxon>
        <taxon>Streptophyta</taxon>
        <taxon>Embryophyta</taxon>
        <taxon>Tracheophyta</taxon>
        <taxon>Spermatophyta</taxon>
        <taxon>Magnoliopsida</taxon>
        <taxon>eudicotyledons</taxon>
        <taxon>Gunneridae</taxon>
        <taxon>Pentapetalae</taxon>
        <taxon>asterids</taxon>
        <taxon>lamiids</taxon>
        <taxon>Solanales</taxon>
        <taxon>Solanaceae</taxon>
        <taxon>Solanoideae</taxon>
        <taxon>Datureae</taxon>
        <taxon>Datura</taxon>
    </lineage>
</organism>
<accession>A0ABS8W0Z0</accession>
<keyword evidence="2" id="KW-1185">Reference proteome</keyword>
<evidence type="ECO:0000313" key="2">
    <source>
        <dbReference type="Proteomes" id="UP000823775"/>
    </source>
</evidence>
<proteinExistence type="predicted"/>
<dbReference type="EMBL" id="JACEIK010006491">
    <property type="protein sequence ID" value="MCE2055792.1"/>
    <property type="molecule type" value="Genomic_DNA"/>
</dbReference>
<comment type="caution">
    <text evidence="1">The sequence shown here is derived from an EMBL/GenBank/DDBJ whole genome shotgun (WGS) entry which is preliminary data.</text>
</comment>
<reference evidence="1 2" key="1">
    <citation type="journal article" date="2021" name="BMC Genomics">
        <title>Datura genome reveals duplications of psychoactive alkaloid biosynthetic genes and high mutation rate following tissue culture.</title>
        <authorList>
            <person name="Rajewski A."/>
            <person name="Carter-House D."/>
            <person name="Stajich J."/>
            <person name="Litt A."/>
        </authorList>
    </citation>
    <scope>NUCLEOTIDE SEQUENCE [LARGE SCALE GENOMIC DNA]</scope>
    <source>
        <strain evidence="1">AR-01</strain>
    </source>
</reference>
<dbReference type="Proteomes" id="UP000823775">
    <property type="component" value="Unassembled WGS sequence"/>
</dbReference>
<gene>
    <name evidence="1" type="ORF">HAX54_043433</name>
</gene>
<name>A0ABS8W0Z0_DATST</name>
<evidence type="ECO:0000313" key="1">
    <source>
        <dbReference type="EMBL" id="MCE2055792.1"/>
    </source>
</evidence>
<sequence length="88" mass="9671">MVVRTLLQQIRRFLSRFIMEKLRTLPRSRCNGNLIAVVVPCAASGSSAKGRGNSLAEAARRADAVNFAAALADRNRQNRKEYALRGGL</sequence>
<protein>
    <submittedName>
        <fullName evidence="1">Uncharacterized protein</fullName>
    </submittedName>
</protein>